<dbReference type="InterPro" id="IPR002168">
    <property type="entry name" value="Lipase_GDXG_HIS_AS"/>
</dbReference>
<dbReference type="InterPro" id="IPR051209">
    <property type="entry name" value="FAD-bind_Monooxygenase_sf"/>
</dbReference>
<dbReference type="Gene3D" id="3.50.50.60">
    <property type="entry name" value="FAD/NAD(P)-binding domain"/>
    <property type="match status" value="2"/>
</dbReference>
<sequence length="814" mass="90953">MLDSDQSVIIIGTGFAGLGMAIELQKNGFDDITLLEKRDDVGGVWRDNGYPGAACDVPSHLYSFSFEPNPRWSHVFAPQPEILDYLNHCADKYDVRRRVRFGAEVQSAGYDRATNCWQVQLTSGELLNCRYLITATGQLSRPLLPDIPGIDQFDGPRFHSAQWDNQVELTGKTVAVIGSGASAVQFVPEIAKRTKQLHVFQRTPNYFLPRKDRSYTQLELKLLQRFPVLTKLYRLKIYLNFESRSIGFSRWSWLMTPMVKWPFLRMLKQQVKDPTLQQKLTPDFPIGCKRILLSNEYLETMARPNVDLVTDSIACISKDAVETQSGQRYPVDVIIYGTGFAATEFLAPMTITGRSGKSLNSVWQQGAEAYLGITVPDFPNFFMLYGPNTNLGHNSIIYMLESQIAHVRRCLRFMRTQQVQHMDLDVDHFRQFNRRVQKMLQLSVWNGCKSWYVDANGHNSVNWAGNTLRYRWLTKFMPLAGYRFERQAPSTDTSVLVEPGRLEWISAAILRNMMRLAFKPFIGPPFSVGSQRGLSKILALTMPASSRALRYRFEEGSIQGEVLAPKGNGAGGVVLYLHGGAFCLGSPFTHRSLTSHLAATATMDVWVPDYRLAPEHPYPAALDDALASFDLLLKKGYRPADIVIAGDSAGGGLTLALALKLKQAGRPQPAGLMLLSPFVDNSLGGDTLHSNAQRDPMLRQGWLRQATQWYEGPQPGRPLLEHDLSGLAPMLIQVGEDEILLADSTRLADKARSDGVEASLEIYSARWHVFQLAAPQLRSARKAIKALADFANRATGYSIPRSAIDTTSPSPTTK</sequence>
<evidence type="ECO:0000256" key="1">
    <source>
        <dbReference type="ARBA" id="ARBA00010515"/>
    </source>
</evidence>
<reference evidence="6" key="1">
    <citation type="submission" date="2017-08" db="EMBL/GenBank/DDBJ databases">
        <title>Direct submision.</title>
        <authorList>
            <person name="Kim S.-J."/>
            <person name="Rhee S.-K."/>
        </authorList>
    </citation>
    <scope>NUCLEOTIDE SEQUENCE [LARGE SCALE GENOMIC DNA]</scope>
    <source>
        <strain evidence="6">GI5</strain>
    </source>
</reference>
<dbReference type="Gene3D" id="3.40.50.1820">
    <property type="entry name" value="alpha/beta hydrolase"/>
    <property type="match status" value="1"/>
</dbReference>
<dbReference type="Pfam" id="PF07859">
    <property type="entry name" value="Abhydrolase_3"/>
    <property type="match status" value="1"/>
</dbReference>
<dbReference type="OrthoDB" id="312624at2"/>
<evidence type="ECO:0000313" key="6">
    <source>
        <dbReference type="Proteomes" id="UP000235116"/>
    </source>
</evidence>
<dbReference type="InterPro" id="IPR029058">
    <property type="entry name" value="AB_hydrolase_fold"/>
</dbReference>
<dbReference type="Proteomes" id="UP000235116">
    <property type="component" value="Chromosome"/>
</dbReference>
<dbReference type="PROSITE" id="PS01174">
    <property type="entry name" value="LIPASE_GDXG_SER"/>
    <property type="match status" value="1"/>
</dbReference>
<accession>A0A2K9LKF9</accession>
<proteinExistence type="inferred from homology"/>
<dbReference type="RefSeq" id="WP_101894155.1">
    <property type="nucleotide sequence ID" value="NZ_CP022684.1"/>
</dbReference>
<evidence type="ECO:0000256" key="2">
    <source>
        <dbReference type="ARBA" id="ARBA00022801"/>
    </source>
</evidence>
<protein>
    <submittedName>
        <fullName evidence="5">Alpha/beta hydrolase</fullName>
    </submittedName>
</protein>
<dbReference type="PANTHER" id="PTHR42877:SF4">
    <property type="entry name" value="FAD_NAD(P)-BINDING DOMAIN-CONTAINING PROTEIN-RELATED"/>
    <property type="match status" value="1"/>
</dbReference>
<name>A0A2K9LKF9_9GAMM</name>
<dbReference type="EMBL" id="CP022684">
    <property type="protein sequence ID" value="AUM12772.1"/>
    <property type="molecule type" value="Genomic_DNA"/>
</dbReference>
<organism evidence="5 6">
    <name type="scientific">Ketobacter alkanivorans</name>
    <dbReference type="NCBI Taxonomy" id="1917421"/>
    <lineage>
        <taxon>Bacteria</taxon>
        <taxon>Pseudomonadati</taxon>
        <taxon>Pseudomonadota</taxon>
        <taxon>Gammaproteobacteria</taxon>
        <taxon>Pseudomonadales</taxon>
        <taxon>Ketobacteraceae</taxon>
        <taxon>Ketobacter</taxon>
    </lineage>
</organism>
<keyword evidence="2 5" id="KW-0378">Hydrolase</keyword>
<dbReference type="AlphaFoldDB" id="A0A2K9LKF9"/>
<feature type="active site" evidence="3">
    <location>
        <position position="648"/>
    </location>
</feature>
<dbReference type="SUPFAM" id="SSF51905">
    <property type="entry name" value="FAD/NAD(P)-binding domain"/>
    <property type="match status" value="2"/>
</dbReference>
<gene>
    <name evidence="5" type="ORF">Kalk_10230</name>
</gene>
<dbReference type="PANTHER" id="PTHR42877">
    <property type="entry name" value="L-ORNITHINE N(5)-MONOOXYGENASE-RELATED"/>
    <property type="match status" value="1"/>
</dbReference>
<evidence type="ECO:0000259" key="4">
    <source>
        <dbReference type="Pfam" id="PF07859"/>
    </source>
</evidence>
<feature type="domain" description="Alpha/beta hydrolase fold-3" evidence="4">
    <location>
        <begin position="574"/>
        <end position="771"/>
    </location>
</feature>
<dbReference type="InterPro" id="IPR036188">
    <property type="entry name" value="FAD/NAD-bd_sf"/>
</dbReference>
<comment type="similarity">
    <text evidence="1">Belongs to the 'GDXG' lipolytic enzyme family.</text>
</comment>
<evidence type="ECO:0000256" key="3">
    <source>
        <dbReference type="PROSITE-ProRule" id="PRU10038"/>
    </source>
</evidence>
<dbReference type="GO" id="GO:0016787">
    <property type="term" value="F:hydrolase activity"/>
    <property type="evidence" value="ECO:0007669"/>
    <property type="project" value="UniProtKB-KW"/>
</dbReference>
<dbReference type="PROSITE" id="PS01173">
    <property type="entry name" value="LIPASE_GDXG_HIS"/>
    <property type="match status" value="1"/>
</dbReference>
<dbReference type="InterPro" id="IPR033140">
    <property type="entry name" value="Lipase_GDXG_put_SER_AS"/>
</dbReference>
<evidence type="ECO:0000313" key="5">
    <source>
        <dbReference type="EMBL" id="AUM12772.1"/>
    </source>
</evidence>
<dbReference type="InterPro" id="IPR013094">
    <property type="entry name" value="AB_hydrolase_3"/>
</dbReference>
<keyword evidence="6" id="KW-1185">Reference proteome</keyword>
<dbReference type="SUPFAM" id="SSF53474">
    <property type="entry name" value="alpha/beta-Hydrolases"/>
    <property type="match status" value="1"/>
</dbReference>
<dbReference type="Pfam" id="PF13738">
    <property type="entry name" value="Pyr_redox_3"/>
    <property type="match status" value="1"/>
</dbReference>
<dbReference type="KEGG" id="kak:Kalk_10230"/>